<keyword evidence="2" id="KW-1003">Cell membrane</keyword>
<keyword evidence="7 12" id="KW-1133">Transmembrane helix</keyword>
<organism evidence="13">
    <name type="scientific">marine metagenome</name>
    <dbReference type="NCBI Taxonomy" id="408172"/>
    <lineage>
        <taxon>unclassified sequences</taxon>
        <taxon>metagenomes</taxon>
        <taxon>ecological metagenomes</taxon>
    </lineage>
</organism>
<sequence>MTRFLSALAILPVVGGIIWLLHPLATLILVEVILFVAFLEYADLAARTGSPFPKTMSVVAALSTCAVLGLEPSMLPVMLMAVTVGIGVVQLSHWPQNRTLSSVSTAIFGVLYLALPLGSIVALRLTRGPEVLFLLLVTIMTSDTAQYYGGRLLGRRPLAPS</sequence>
<keyword evidence="8" id="KW-0443">Lipid metabolism</keyword>
<evidence type="ECO:0000256" key="1">
    <source>
        <dbReference type="ARBA" id="ARBA00004651"/>
    </source>
</evidence>
<evidence type="ECO:0000256" key="12">
    <source>
        <dbReference type="SAM" id="Phobius"/>
    </source>
</evidence>
<evidence type="ECO:0000256" key="9">
    <source>
        <dbReference type="ARBA" id="ARBA00023136"/>
    </source>
</evidence>
<evidence type="ECO:0000256" key="11">
    <source>
        <dbReference type="ARBA" id="ARBA00023264"/>
    </source>
</evidence>
<comment type="subcellular location">
    <subcellularLocation>
        <location evidence="1">Cell membrane</location>
        <topology evidence="1">Multi-pass membrane protein</topology>
    </subcellularLocation>
</comment>
<keyword evidence="10" id="KW-0594">Phospholipid biosynthesis</keyword>
<feature type="transmembrane region" description="Helical" evidence="12">
    <location>
        <begin position="76"/>
        <end position="94"/>
    </location>
</feature>
<keyword evidence="4" id="KW-0808">Transferase</keyword>
<evidence type="ECO:0000256" key="4">
    <source>
        <dbReference type="ARBA" id="ARBA00022679"/>
    </source>
</evidence>
<feature type="transmembrane region" description="Helical" evidence="12">
    <location>
        <begin position="131"/>
        <end position="149"/>
    </location>
</feature>
<evidence type="ECO:0000256" key="5">
    <source>
        <dbReference type="ARBA" id="ARBA00022692"/>
    </source>
</evidence>
<keyword evidence="5 12" id="KW-0812">Transmembrane</keyword>
<feature type="transmembrane region" description="Helical" evidence="12">
    <location>
        <begin position="25"/>
        <end position="42"/>
    </location>
</feature>
<dbReference type="GO" id="GO:0016024">
    <property type="term" value="P:CDP-diacylglycerol biosynthetic process"/>
    <property type="evidence" value="ECO:0007669"/>
    <property type="project" value="TreeGrafter"/>
</dbReference>
<dbReference type="Pfam" id="PF01148">
    <property type="entry name" value="CTP_transf_1"/>
    <property type="match status" value="1"/>
</dbReference>
<dbReference type="EMBL" id="UINC01081890">
    <property type="protein sequence ID" value="SVC26158.1"/>
    <property type="molecule type" value="Genomic_DNA"/>
</dbReference>
<evidence type="ECO:0000256" key="7">
    <source>
        <dbReference type="ARBA" id="ARBA00022989"/>
    </source>
</evidence>
<evidence type="ECO:0000313" key="13">
    <source>
        <dbReference type="EMBL" id="SVC26158.1"/>
    </source>
</evidence>
<dbReference type="AlphaFoldDB" id="A0A382KNP8"/>
<dbReference type="GO" id="GO:0005886">
    <property type="term" value="C:plasma membrane"/>
    <property type="evidence" value="ECO:0007669"/>
    <property type="project" value="UniProtKB-SubCell"/>
</dbReference>
<feature type="non-terminal residue" evidence="13">
    <location>
        <position position="161"/>
    </location>
</feature>
<gene>
    <name evidence="13" type="ORF">METZ01_LOCUS279012</name>
</gene>
<keyword evidence="3" id="KW-0444">Lipid biosynthesis</keyword>
<evidence type="ECO:0000256" key="6">
    <source>
        <dbReference type="ARBA" id="ARBA00022695"/>
    </source>
</evidence>
<dbReference type="PANTHER" id="PTHR46382">
    <property type="entry name" value="PHOSPHATIDATE CYTIDYLYLTRANSFERASE"/>
    <property type="match status" value="1"/>
</dbReference>
<keyword evidence="6" id="KW-0548">Nucleotidyltransferase</keyword>
<evidence type="ECO:0000256" key="3">
    <source>
        <dbReference type="ARBA" id="ARBA00022516"/>
    </source>
</evidence>
<evidence type="ECO:0000256" key="8">
    <source>
        <dbReference type="ARBA" id="ARBA00023098"/>
    </source>
</evidence>
<dbReference type="PANTHER" id="PTHR46382:SF1">
    <property type="entry name" value="PHOSPHATIDATE CYTIDYLYLTRANSFERASE"/>
    <property type="match status" value="1"/>
</dbReference>
<name>A0A382KNP8_9ZZZZ</name>
<proteinExistence type="predicted"/>
<keyword evidence="9 12" id="KW-0472">Membrane</keyword>
<keyword evidence="11" id="KW-1208">Phospholipid metabolism</keyword>
<dbReference type="GO" id="GO:0004605">
    <property type="term" value="F:phosphatidate cytidylyltransferase activity"/>
    <property type="evidence" value="ECO:0007669"/>
    <property type="project" value="TreeGrafter"/>
</dbReference>
<evidence type="ECO:0008006" key="14">
    <source>
        <dbReference type="Google" id="ProtNLM"/>
    </source>
</evidence>
<feature type="transmembrane region" description="Helical" evidence="12">
    <location>
        <begin position="106"/>
        <end position="125"/>
    </location>
</feature>
<evidence type="ECO:0000256" key="2">
    <source>
        <dbReference type="ARBA" id="ARBA00022475"/>
    </source>
</evidence>
<accession>A0A382KNP8</accession>
<protein>
    <recommendedName>
        <fullName evidence="14">Phosphatidate cytidylyltransferase</fullName>
    </recommendedName>
</protein>
<evidence type="ECO:0000256" key="10">
    <source>
        <dbReference type="ARBA" id="ARBA00023209"/>
    </source>
</evidence>
<reference evidence="13" key="1">
    <citation type="submission" date="2018-05" db="EMBL/GenBank/DDBJ databases">
        <authorList>
            <person name="Lanie J.A."/>
            <person name="Ng W.-L."/>
            <person name="Kazmierczak K.M."/>
            <person name="Andrzejewski T.M."/>
            <person name="Davidsen T.M."/>
            <person name="Wayne K.J."/>
            <person name="Tettelin H."/>
            <person name="Glass J.I."/>
            <person name="Rusch D."/>
            <person name="Podicherti R."/>
            <person name="Tsui H.-C.T."/>
            <person name="Winkler M.E."/>
        </authorList>
    </citation>
    <scope>NUCLEOTIDE SEQUENCE</scope>
</reference>